<dbReference type="GO" id="GO:0080019">
    <property type="term" value="F:alcohol-forming very long-chain fatty acyl-CoA reductase activity"/>
    <property type="evidence" value="ECO:0007669"/>
    <property type="project" value="InterPro"/>
</dbReference>
<sequence length="170" mass="19845">MHVYHVSSSTVNPLVYNDLFQFFFQHFARSPIINAERQPIPVQPMRFCDSMEQYTSDVEMNMLLRSSRGSASSERLLKRARDLRAKTIEHVIHLGRIYEPYTFYGGRFDSANTEALFMEMSEEERARFHFDARSIDWMDYFTEVHIPGVRKHVMKGRSLATKPLLSGTSV</sequence>
<reference evidence="2" key="2">
    <citation type="journal article" date="2015" name="Data Brief">
        <title>Shoot transcriptome of the giant reed, Arundo donax.</title>
        <authorList>
            <person name="Barrero R.A."/>
            <person name="Guerrero F.D."/>
            <person name="Moolhuijzen P."/>
            <person name="Goolsby J.A."/>
            <person name="Tidwell J."/>
            <person name="Bellgard S.E."/>
            <person name="Bellgard M.I."/>
        </authorList>
    </citation>
    <scope>NUCLEOTIDE SEQUENCE</scope>
    <source>
        <tissue evidence="2">Shoot tissue taken approximately 20 cm above the soil surface</tissue>
    </source>
</reference>
<dbReference type="AlphaFoldDB" id="A0A0A8Z8U7"/>
<dbReference type="CDD" id="cd09071">
    <property type="entry name" value="FAR_C"/>
    <property type="match status" value="1"/>
</dbReference>
<accession>A0A0A8Z8U7</accession>
<name>A0A0A8Z8U7_ARUDO</name>
<reference evidence="2" key="1">
    <citation type="submission" date="2014-09" db="EMBL/GenBank/DDBJ databases">
        <authorList>
            <person name="Magalhaes I.L.F."/>
            <person name="Oliveira U."/>
            <person name="Santos F.R."/>
            <person name="Vidigal T.H.D.A."/>
            <person name="Brescovit A.D."/>
            <person name="Santos A.J."/>
        </authorList>
    </citation>
    <scope>NUCLEOTIDE SEQUENCE</scope>
    <source>
        <tissue evidence="2">Shoot tissue taken approximately 20 cm above the soil surface</tissue>
    </source>
</reference>
<feature type="domain" description="Fatty acyl-CoA reductase C-terminal" evidence="1">
    <location>
        <begin position="85"/>
        <end position="155"/>
    </location>
</feature>
<protein>
    <recommendedName>
        <fullName evidence="1">Fatty acyl-CoA reductase C-terminal domain-containing protein</fullName>
    </recommendedName>
</protein>
<dbReference type="InterPro" id="IPR026055">
    <property type="entry name" value="FAR"/>
</dbReference>
<organism evidence="2">
    <name type="scientific">Arundo donax</name>
    <name type="common">Giant reed</name>
    <name type="synonym">Donax arundinaceus</name>
    <dbReference type="NCBI Taxonomy" id="35708"/>
    <lineage>
        <taxon>Eukaryota</taxon>
        <taxon>Viridiplantae</taxon>
        <taxon>Streptophyta</taxon>
        <taxon>Embryophyta</taxon>
        <taxon>Tracheophyta</taxon>
        <taxon>Spermatophyta</taxon>
        <taxon>Magnoliopsida</taxon>
        <taxon>Liliopsida</taxon>
        <taxon>Poales</taxon>
        <taxon>Poaceae</taxon>
        <taxon>PACMAD clade</taxon>
        <taxon>Arundinoideae</taxon>
        <taxon>Arundineae</taxon>
        <taxon>Arundo</taxon>
    </lineage>
</organism>
<dbReference type="PANTHER" id="PTHR11011:SF45">
    <property type="entry name" value="FATTY ACYL-COA REDUCTASE CG8306-RELATED"/>
    <property type="match status" value="1"/>
</dbReference>
<dbReference type="PANTHER" id="PTHR11011">
    <property type="entry name" value="MALE STERILITY PROTEIN 2-RELATED"/>
    <property type="match status" value="1"/>
</dbReference>
<dbReference type="EMBL" id="GBRH01262046">
    <property type="protein sequence ID" value="JAD35849.1"/>
    <property type="molecule type" value="Transcribed_RNA"/>
</dbReference>
<evidence type="ECO:0000259" key="1">
    <source>
        <dbReference type="Pfam" id="PF03015"/>
    </source>
</evidence>
<dbReference type="InterPro" id="IPR033640">
    <property type="entry name" value="FAR_C"/>
</dbReference>
<dbReference type="Pfam" id="PF03015">
    <property type="entry name" value="Sterile"/>
    <property type="match status" value="1"/>
</dbReference>
<dbReference type="GO" id="GO:0010345">
    <property type="term" value="P:suberin biosynthetic process"/>
    <property type="evidence" value="ECO:0007669"/>
    <property type="project" value="TreeGrafter"/>
</dbReference>
<dbReference type="GO" id="GO:0035336">
    <property type="term" value="P:long-chain fatty-acyl-CoA metabolic process"/>
    <property type="evidence" value="ECO:0007669"/>
    <property type="project" value="TreeGrafter"/>
</dbReference>
<evidence type="ECO:0000313" key="2">
    <source>
        <dbReference type="EMBL" id="JAD35849.1"/>
    </source>
</evidence>
<proteinExistence type="predicted"/>